<evidence type="ECO:0000313" key="3">
    <source>
        <dbReference type="Proteomes" id="UP000675880"/>
    </source>
</evidence>
<organism evidence="2 3">
    <name type="scientific">Nitrospira defluvii</name>
    <dbReference type="NCBI Taxonomy" id="330214"/>
    <lineage>
        <taxon>Bacteria</taxon>
        <taxon>Pseudomonadati</taxon>
        <taxon>Nitrospirota</taxon>
        <taxon>Nitrospiria</taxon>
        <taxon>Nitrospirales</taxon>
        <taxon>Nitrospiraceae</taxon>
        <taxon>Nitrospira</taxon>
    </lineage>
</organism>
<dbReference type="InterPro" id="IPR002591">
    <property type="entry name" value="Phosphodiest/P_Trfase"/>
</dbReference>
<dbReference type="SUPFAM" id="SSF53649">
    <property type="entry name" value="Alkaline phosphatase-like"/>
    <property type="match status" value="1"/>
</dbReference>
<reference evidence="2 3" key="1">
    <citation type="submission" date="2021-02" db="EMBL/GenBank/DDBJ databases">
        <authorList>
            <person name="Han P."/>
        </authorList>
    </citation>
    <scope>NUCLEOTIDE SEQUENCE [LARGE SCALE GENOMIC DNA]</scope>
    <source>
        <strain evidence="2">Candidatus Nitrospira sp. ZN2</strain>
    </source>
</reference>
<evidence type="ECO:0000256" key="1">
    <source>
        <dbReference type="SAM" id="SignalP"/>
    </source>
</evidence>
<dbReference type="RefSeq" id="WP_213044196.1">
    <property type="nucleotide sequence ID" value="NZ_CAJNBJ010000021.1"/>
</dbReference>
<feature type="signal peptide" evidence="1">
    <location>
        <begin position="1"/>
        <end position="24"/>
    </location>
</feature>
<dbReference type="Gene3D" id="3.40.720.10">
    <property type="entry name" value="Alkaline Phosphatase, subunit A"/>
    <property type="match status" value="1"/>
</dbReference>
<dbReference type="Pfam" id="PF01663">
    <property type="entry name" value="Phosphodiest"/>
    <property type="match status" value="1"/>
</dbReference>
<sequence length="329" mass="35898">MKMSSMVMVLLLTGLSVPSQMAHAVSETSSPSSEQTVPEHVILFVLEGIDRQALKAGPMPVLDRLVKTGSVTWSATTVTPRLRLPAMASLFTGLPVEKHGITWDAFEFSRGYPRPPTVFDYLDLSGGRDSAIFFMDESLYQLAKPEPYTDYQLCGPLRPECSPERLVSYIRQYLRKASSGHGYGHAILSLPHFLIVHLPEGARAASIQGWDSNNYRTALRTVDHAIGAVLEMYREHGLLKSTTVFVTALSGTGTAQGPSTAASSLVPWIASGVGIKAGHMIQQPVSIVDTGATVLRAFRLTTHTEWESRAVEEIFRDTGPISAISTKER</sequence>
<feature type="chain" id="PRO_5045155939" description="Type I phosphodiesterase/nucleotide pyrophosphatase" evidence="1">
    <location>
        <begin position="25"/>
        <end position="329"/>
    </location>
</feature>
<comment type="caution">
    <text evidence="2">The sequence shown here is derived from an EMBL/GenBank/DDBJ whole genome shotgun (WGS) entry which is preliminary data.</text>
</comment>
<keyword evidence="3" id="KW-1185">Reference proteome</keyword>
<gene>
    <name evidence="2" type="ORF">NSPZN2_80018</name>
</gene>
<evidence type="ECO:0008006" key="4">
    <source>
        <dbReference type="Google" id="ProtNLM"/>
    </source>
</evidence>
<accession>A0ABM8SBS9</accession>
<dbReference type="EMBL" id="CAJNBJ010000021">
    <property type="protein sequence ID" value="CAE6800067.1"/>
    <property type="molecule type" value="Genomic_DNA"/>
</dbReference>
<dbReference type="PANTHER" id="PTHR43108">
    <property type="entry name" value="N-ACETYLGLUCOSAMINE-6-SULFATASE FAMILY MEMBER"/>
    <property type="match status" value="1"/>
</dbReference>
<dbReference type="PANTHER" id="PTHR43108:SF8">
    <property type="entry name" value="SD21168P"/>
    <property type="match status" value="1"/>
</dbReference>
<protein>
    <recommendedName>
        <fullName evidence="4">Type I phosphodiesterase/nucleotide pyrophosphatase</fullName>
    </recommendedName>
</protein>
<dbReference type="Proteomes" id="UP000675880">
    <property type="component" value="Unassembled WGS sequence"/>
</dbReference>
<evidence type="ECO:0000313" key="2">
    <source>
        <dbReference type="EMBL" id="CAE6800067.1"/>
    </source>
</evidence>
<name>A0ABM8SBS9_9BACT</name>
<keyword evidence="1" id="KW-0732">Signal</keyword>
<dbReference type="InterPro" id="IPR017850">
    <property type="entry name" value="Alkaline_phosphatase_core_sf"/>
</dbReference>
<proteinExistence type="predicted"/>